<name>D8RT49_SELML</name>
<proteinExistence type="predicted"/>
<sequence>MGLQAVGSHCLSDPSKVRGYFRFLDIMWRKRKLMGEGEDANASASAVDIWDLEGKLKLLKEQLSHLKKLKLLEEQLSCSGLLIADFDGCLRHAVRLAFCKGEQVPEQISSLRTEIWLQSQPKMMLSFKMQQSWQEKTGKNPRLLQLFLQNSLDDELKSLGTSLRKYISGLDRKEYTGFVAQLAGGCTEQLPSAMDSRCFYVRPGKQELEEASDYLRAVASARCVVRDYQATGWEQVAHIECYVSVAMLDGGKNMTRCGWNAVEATLLGLATQNVSVPLPGRYWDRKGWVSKPKTAVVEHGGRSLTHCPVRFICQAADMDRNGLAHLLKDGCLGKRQISVNKDPHKNAVEHFRDVIKRNKYKASYDLFIFLWVGCEPIETGVDSIPIVEITVSFKALHSLLARIDDVCERVWDEIKGQMRQPCMVKGCSLTVAVPSVLYH</sequence>
<dbReference type="KEGG" id="smo:SELMODRAFT_414550"/>
<dbReference type="Proteomes" id="UP000001514">
    <property type="component" value="Unassembled WGS sequence"/>
</dbReference>
<evidence type="ECO:0000313" key="1">
    <source>
        <dbReference type="EMBL" id="EFJ24621.1"/>
    </source>
</evidence>
<evidence type="ECO:0000313" key="2">
    <source>
        <dbReference type="Proteomes" id="UP000001514"/>
    </source>
</evidence>
<dbReference type="EMBL" id="GL377589">
    <property type="protein sequence ID" value="EFJ24621.1"/>
    <property type="molecule type" value="Genomic_DNA"/>
</dbReference>
<dbReference type="InParanoid" id="D8RT49"/>
<organism evidence="2">
    <name type="scientific">Selaginella moellendorffii</name>
    <name type="common">Spikemoss</name>
    <dbReference type="NCBI Taxonomy" id="88036"/>
    <lineage>
        <taxon>Eukaryota</taxon>
        <taxon>Viridiplantae</taxon>
        <taxon>Streptophyta</taxon>
        <taxon>Embryophyta</taxon>
        <taxon>Tracheophyta</taxon>
        <taxon>Lycopodiopsida</taxon>
        <taxon>Selaginellales</taxon>
        <taxon>Selaginellaceae</taxon>
        <taxon>Selaginella</taxon>
    </lineage>
</organism>
<accession>D8RT49</accession>
<reference evidence="1 2" key="1">
    <citation type="journal article" date="2011" name="Science">
        <title>The Selaginella genome identifies genetic changes associated with the evolution of vascular plants.</title>
        <authorList>
            <person name="Banks J.A."/>
            <person name="Nishiyama T."/>
            <person name="Hasebe M."/>
            <person name="Bowman J.L."/>
            <person name="Gribskov M."/>
            <person name="dePamphilis C."/>
            <person name="Albert V.A."/>
            <person name="Aono N."/>
            <person name="Aoyama T."/>
            <person name="Ambrose B.A."/>
            <person name="Ashton N.W."/>
            <person name="Axtell M.J."/>
            <person name="Barker E."/>
            <person name="Barker M.S."/>
            <person name="Bennetzen J.L."/>
            <person name="Bonawitz N.D."/>
            <person name="Chapple C."/>
            <person name="Cheng C."/>
            <person name="Correa L.G."/>
            <person name="Dacre M."/>
            <person name="DeBarry J."/>
            <person name="Dreyer I."/>
            <person name="Elias M."/>
            <person name="Engstrom E.M."/>
            <person name="Estelle M."/>
            <person name="Feng L."/>
            <person name="Finet C."/>
            <person name="Floyd S.K."/>
            <person name="Frommer W.B."/>
            <person name="Fujita T."/>
            <person name="Gramzow L."/>
            <person name="Gutensohn M."/>
            <person name="Harholt J."/>
            <person name="Hattori M."/>
            <person name="Heyl A."/>
            <person name="Hirai T."/>
            <person name="Hiwatashi Y."/>
            <person name="Ishikawa M."/>
            <person name="Iwata M."/>
            <person name="Karol K.G."/>
            <person name="Koehler B."/>
            <person name="Kolukisaoglu U."/>
            <person name="Kubo M."/>
            <person name="Kurata T."/>
            <person name="Lalonde S."/>
            <person name="Li K."/>
            <person name="Li Y."/>
            <person name="Litt A."/>
            <person name="Lyons E."/>
            <person name="Manning G."/>
            <person name="Maruyama T."/>
            <person name="Michael T.P."/>
            <person name="Mikami K."/>
            <person name="Miyazaki S."/>
            <person name="Morinaga S."/>
            <person name="Murata T."/>
            <person name="Mueller-Roeber B."/>
            <person name="Nelson D.R."/>
            <person name="Obara M."/>
            <person name="Oguri Y."/>
            <person name="Olmstead R.G."/>
            <person name="Onodera N."/>
            <person name="Petersen B.L."/>
            <person name="Pils B."/>
            <person name="Prigge M."/>
            <person name="Rensing S.A."/>
            <person name="Riano-Pachon D.M."/>
            <person name="Roberts A.W."/>
            <person name="Sato Y."/>
            <person name="Scheller H.V."/>
            <person name="Schulz B."/>
            <person name="Schulz C."/>
            <person name="Shakirov E.V."/>
            <person name="Shibagaki N."/>
            <person name="Shinohara N."/>
            <person name="Shippen D.E."/>
            <person name="Soerensen I."/>
            <person name="Sotooka R."/>
            <person name="Sugimoto N."/>
            <person name="Sugita M."/>
            <person name="Sumikawa N."/>
            <person name="Tanurdzic M."/>
            <person name="Theissen G."/>
            <person name="Ulvskov P."/>
            <person name="Wakazuki S."/>
            <person name="Weng J.K."/>
            <person name="Willats W.W."/>
            <person name="Wipf D."/>
            <person name="Wolf P.G."/>
            <person name="Yang L."/>
            <person name="Zimmer A.D."/>
            <person name="Zhu Q."/>
            <person name="Mitros T."/>
            <person name="Hellsten U."/>
            <person name="Loque D."/>
            <person name="Otillar R."/>
            <person name="Salamov A."/>
            <person name="Schmutz J."/>
            <person name="Shapiro H."/>
            <person name="Lindquist E."/>
            <person name="Lucas S."/>
            <person name="Rokhsar D."/>
            <person name="Grigoriev I.V."/>
        </authorList>
    </citation>
    <scope>NUCLEOTIDE SEQUENCE [LARGE SCALE GENOMIC DNA]</scope>
</reference>
<dbReference type="AlphaFoldDB" id="D8RT49"/>
<gene>
    <name evidence="1" type="ORF">SELMODRAFT_414550</name>
</gene>
<dbReference type="Gramene" id="EFJ24621">
    <property type="protein sequence ID" value="EFJ24621"/>
    <property type="gene ID" value="SELMODRAFT_414550"/>
</dbReference>
<protein>
    <submittedName>
        <fullName evidence="1">Uncharacterized protein</fullName>
    </submittedName>
</protein>
<keyword evidence="2" id="KW-1185">Reference proteome</keyword>
<dbReference type="HOGENOM" id="CLU_624687_0_0_1"/>